<evidence type="ECO:0000259" key="7">
    <source>
        <dbReference type="Pfam" id="PF00294"/>
    </source>
</evidence>
<keyword evidence="2 6" id="KW-0808">Transferase</keyword>
<evidence type="ECO:0000256" key="5">
    <source>
        <dbReference type="ARBA" id="ARBA00022840"/>
    </source>
</evidence>
<dbReference type="Pfam" id="PF00294">
    <property type="entry name" value="PfkB"/>
    <property type="match status" value="1"/>
</dbReference>
<evidence type="ECO:0000256" key="4">
    <source>
        <dbReference type="ARBA" id="ARBA00022777"/>
    </source>
</evidence>
<dbReference type="PIRSF" id="PIRSF000535">
    <property type="entry name" value="1PFK/6PFK/LacC"/>
    <property type="match status" value="1"/>
</dbReference>
<organism evidence="8 9">
    <name type="scientific">Agromyces agglutinans</name>
    <dbReference type="NCBI Taxonomy" id="2662258"/>
    <lineage>
        <taxon>Bacteria</taxon>
        <taxon>Bacillati</taxon>
        <taxon>Actinomycetota</taxon>
        <taxon>Actinomycetes</taxon>
        <taxon>Micrococcales</taxon>
        <taxon>Microbacteriaceae</taxon>
        <taxon>Agromyces</taxon>
    </lineage>
</organism>
<evidence type="ECO:0000256" key="2">
    <source>
        <dbReference type="ARBA" id="ARBA00022679"/>
    </source>
</evidence>
<keyword evidence="5" id="KW-0067">ATP-binding</keyword>
<evidence type="ECO:0000256" key="6">
    <source>
        <dbReference type="PIRNR" id="PIRNR000535"/>
    </source>
</evidence>
<dbReference type="PROSITE" id="PS00583">
    <property type="entry name" value="PFKB_KINASES_1"/>
    <property type="match status" value="1"/>
</dbReference>
<keyword evidence="9" id="KW-1185">Reference proteome</keyword>
<comment type="caution">
    <text evidence="8">The sequence shown here is derived from an EMBL/GenBank/DDBJ whole genome shotgun (WGS) entry which is preliminary data.</text>
</comment>
<dbReference type="InterPro" id="IPR017583">
    <property type="entry name" value="Tagatose/fructose_Pkinase"/>
</dbReference>
<dbReference type="EMBL" id="WJIF01000009">
    <property type="protein sequence ID" value="MRG61074.1"/>
    <property type="molecule type" value="Genomic_DNA"/>
</dbReference>
<evidence type="ECO:0000256" key="3">
    <source>
        <dbReference type="ARBA" id="ARBA00022741"/>
    </source>
</evidence>
<dbReference type="InterPro" id="IPR002173">
    <property type="entry name" value="Carboh/pur_kinase_PfkB_CS"/>
</dbReference>
<dbReference type="PANTHER" id="PTHR46566:SF5">
    <property type="entry name" value="1-PHOSPHOFRUCTOKINASE"/>
    <property type="match status" value="1"/>
</dbReference>
<evidence type="ECO:0000313" key="8">
    <source>
        <dbReference type="EMBL" id="MRG61074.1"/>
    </source>
</evidence>
<dbReference type="SUPFAM" id="SSF53613">
    <property type="entry name" value="Ribokinase-like"/>
    <property type="match status" value="1"/>
</dbReference>
<proteinExistence type="inferred from homology"/>
<dbReference type="AlphaFoldDB" id="A0A6I2FA21"/>
<comment type="similarity">
    <text evidence="1">Belongs to the carbohydrate kinase PfkB family.</text>
</comment>
<evidence type="ECO:0000313" key="9">
    <source>
        <dbReference type="Proteomes" id="UP000431080"/>
    </source>
</evidence>
<keyword evidence="3" id="KW-0547">Nucleotide-binding</keyword>
<sequence length="319" mass="31749">MIVTVTPNPALDLTWHAPSLVPGTTHRVPAGASRAGGKGLNVARVLHAQGRNVLAVTTAGGATGDEFAADLGRGGIPHVLVPVASATRRSLALVDDGIGEATVVNELGAALAPAERDALVSEAERLGLAAEVVAISGSLPPGLDADDVGGLVGRLTAAGVDVVADVTGPALLAAARSGAAALKPNRDELVEATGLDDPVRAARTLVDLGARLVVASLGGDGLLMVAGDGPALSARLPWRLNGNATGAGDAAVAAICATLAEHRADRAAAGAVAGLDHDLLSALARRATAWSASAVLMPLAGDLHPDHLALEREVILEPR</sequence>
<name>A0A6I2FA21_9MICO</name>
<evidence type="ECO:0000256" key="1">
    <source>
        <dbReference type="ARBA" id="ARBA00010688"/>
    </source>
</evidence>
<dbReference type="GO" id="GO:0005829">
    <property type="term" value="C:cytosol"/>
    <property type="evidence" value="ECO:0007669"/>
    <property type="project" value="TreeGrafter"/>
</dbReference>
<dbReference type="PANTHER" id="PTHR46566">
    <property type="entry name" value="1-PHOSPHOFRUCTOKINASE-RELATED"/>
    <property type="match status" value="1"/>
</dbReference>
<keyword evidence="4 8" id="KW-0418">Kinase</keyword>
<dbReference type="GO" id="GO:0005524">
    <property type="term" value="F:ATP binding"/>
    <property type="evidence" value="ECO:0007669"/>
    <property type="project" value="UniProtKB-KW"/>
</dbReference>
<dbReference type="GO" id="GO:0008443">
    <property type="term" value="F:phosphofructokinase activity"/>
    <property type="evidence" value="ECO:0007669"/>
    <property type="project" value="TreeGrafter"/>
</dbReference>
<dbReference type="Proteomes" id="UP000431080">
    <property type="component" value="Unassembled WGS sequence"/>
</dbReference>
<dbReference type="RefSeq" id="WP_312855207.1">
    <property type="nucleotide sequence ID" value="NZ_WJIF01000009.1"/>
</dbReference>
<feature type="domain" description="Carbohydrate kinase PfkB" evidence="7">
    <location>
        <begin position="20"/>
        <end position="267"/>
    </location>
</feature>
<reference evidence="8 9" key="1">
    <citation type="submission" date="2019-10" db="EMBL/GenBank/DDBJ databases">
        <authorList>
            <person name="Nie G."/>
            <person name="Ming H."/>
            <person name="Yi B."/>
        </authorList>
    </citation>
    <scope>NUCLEOTIDE SEQUENCE [LARGE SCALE GENOMIC DNA]</scope>
    <source>
        <strain evidence="8 9">CFH 90414</strain>
    </source>
</reference>
<accession>A0A6I2FA21</accession>
<protein>
    <submittedName>
        <fullName evidence="8">1-phosphofructokinase family hexose kinase</fullName>
    </submittedName>
</protein>
<dbReference type="InterPro" id="IPR029056">
    <property type="entry name" value="Ribokinase-like"/>
</dbReference>
<dbReference type="InterPro" id="IPR011611">
    <property type="entry name" value="PfkB_dom"/>
</dbReference>
<dbReference type="Gene3D" id="3.40.1190.20">
    <property type="match status" value="1"/>
</dbReference>
<gene>
    <name evidence="8" type="ORF">GE115_14550</name>
</gene>